<name>A0A7X1FUH8_9SPHN</name>
<sequence length="176" mass="19549">MIRRICSSLLLLWMLGFLWFAVFLPRPAGGEKTDAVVVLTGSGGRIDRGLEVLSSKLAPRMLVSGVDREVTARQFAAQYHIPRARMSCCITLGYESVDTRSNAREAAQWIAKNGFTSVRLVTSDWHIRRAAFDLSQVAPPGLTVVEDAVSTRPSFKVLFLEYHKLLARLVQRVTGS</sequence>
<dbReference type="InterPro" id="IPR051599">
    <property type="entry name" value="Cell_Envelope_Assoc"/>
</dbReference>
<dbReference type="Gene3D" id="3.40.50.620">
    <property type="entry name" value="HUPs"/>
    <property type="match status" value="1"/>
</dbReference>
<dbReference type="EMBL" id="JACLAW010000016">
    <property type="protein sequence ID" value="MBC2667206.1"/>
    <property type="molecule type" value="Genomic_DNA"/>
</dbReference>
<dbReference type="GO" id="GO:0000270">
    <property type="term" value="P:peptidoglycan metabolic process"/>
    <property type="evidence" value="ECO:0007669"/>
    <property type="project" value="TreeGrafter"/>
</dbReference>
<protein>
    <submittedName>
        <fullName evidence="2">YdcF family protein</fullName>
    </submittedName>
</protein>
<organism evidence="2 3">
    <name type="scientific">Novosphingobium flavum</name>
    <dbReference type="NCBI Taxonomy" id="1778672"/>
    <lineage>
        <taxon>Bacteria</taxon>
        <taxon>Pseudomonadati</taxon>
        <taxon>Pseudomonadota</taxon>
        <taxon>Alphaproteobacteria</taxon>
        <taxon>Sphingomonadales</taxon>
        <taxon>Sphingomonadaceae</taxon>
        <taxon>Novosphingobium</taxon>
    </lineage>
</organism>
<dbReference type="PANTHER" id="PTHR30336:SF4">
    <property type="entry name" value="ENVELOPE BIOGENESIS FACTOR ELYC"/>
    <property type="match status" value="1"/>
</dbReference>
<accession>A0A7X1FUH8</accession>
<dbReference type="InterPro" id="IPR014729">
    <property type="entry name" value="Rossmann-like_a/b/a_fold"/>
</dbReference>
<gene>
    <name evidence="2" type="ORF">H7F51_16930</name>
</gene>
<evidence type="ECO:0000313" key="2">
    <source>
        <dbReference type="EMBL" id="MBC2667206.1"/>
    </source>
</evidence>
<reference evidence="2 3" key="1">
    <citation type="submission" date="2020-08" db="EMBL/GenBank/DDBJ databases">
        <title>The genome sequence of type strain Novosphingobium flavum NBRC 111647.</title>
        <authorList>
            <person name="Liu Y."/>
        </authorList>
    </citation>
    <scope>NUCLEOTIDE SEQUENCE [LARGE SCALE GENOMIC DNA]</scope>
    <source>
        <strain evidence="2 3">NBRC 111647</strain>
    </source>
</reference>
<dbReference type="Proteomes" id="UP000566813">
    <property type="component" value="Unassembled WGS sequence"/>
</dbReference>
<evidence type="ECO:0000259" key="1">
    <source>
        <dbReference type="Pfam" id="PF02698"/>
    </source>
</evidence>
<dbReference type="AlphaFoldDB" id="A0A7X1FUH8"/>
<dbReference type="InterPro" id="IPR003848">
    <property type="entry name" value="DUF218"/>
</dbReference>
<dbReference type="CDD" id="cd06259">
    <property type="entry name" value="YdcF-like"/>
    <property type="match status" value="1"/>
</dbReference>
<feature type="domain" description="DUF218" evidence="1">
    <location>
        <begin position="34"/>
        <end position="141"/>
    </location>
</feature>
<dbReference type="RefSeq" id="WP_185665507.1">
    <property type="nucleotide sequence ID" value="NZ_JACLAW010000016.1"/>
</dbReference>
<dbReference type="GO" id="GO:0043164">
    <property type="term" value="P:Gram-negative-bacterium-type cell wall biogenesis"/>
    <property type="evidence" value="ECO:0007669"/>
    <property type="project" value="TreeGrafter"/>
</dbReference>
<proteinExistence type="predicted"/>
<dbReference type="Pfam" id="PF02698">
    <property type="entry name" value="DUF218"/>
    <property type="match status" value="1"/>
</dbReference>
<evidence type="ECO:0000313" key="3">
    <source>
        <dbReference type="Proteomes" id="UP000566813"/>
    </source>
</evidence>
<dbReference type="PANTHER" id="PTHR30336">
    <property type="entry name" value="INNER MEMBRANE PROTEIN, PROBABLE PERMEASE"/>
    <property type="match status" value="1"/>
</dbReference>
<comment type="caution">
    <text evidence="2">The sequence shown here is derived from an EMBL/GenBank/DDBJ whole genome shotgun (WGS) entry which is preliminary data.</text>
</comment>
<dbReference type="GO" id="GO:0005886">
    <property type="term" value="C:plasma membrane"/>
    <property type="evidence" value="ECO:0007669"/>
    <property type="project" value="TreeGrafter"/>
</dbReference>
<keyword evidence="3" id="KW-1185">Reference proteome</keyword>